<evidence type="ECO:0000313" key="11">
    <source>
        <dbReference type="Proteomes" id="UP000250028"/>
    </source>
</evidence>
<keyword evidence="7 9" id="KW-0472">Membrane</keyword>
<evidence type="ECO:0000256" key="8">
    <source>
        <dbReference type="SAM" id="MobiDB-lite"/>
    </source>
</evidence>
<gene>
    <name evidence="10" type="ORF">SAMN04489750_0402</name>
</gene>
<keyword evidence="2" id="KW-0813">Transport</keyword>
<keyword evidence="11" id="KW-1185">Reference proteome</keyword>
<name>A0A2Y8ZL32_9MICO</name>
<organism evidence="10 11">
    <name type="scientific">Branchiibius hedensis</name>
    <dbReference type="NCBI Taxonomy" id="672460"/>
    <lineage>
        <taxon>Bacteria</taxon>
        <taxon>Bacillati</taxon>
        <taxon>Actinomycetota</taxon>
        <taxon>Actinomycetes</taxon>
        <taxon>Micrococcales</taxon>
        <taxon>Dermacoccaceae</taxon>
        <taxon>Branchiibius</taxon>
    </lineage>
</organism>
<dbReference type="Gene3D" id="1.20.5.3310">
    <property type="match status" value="1"/>
</dbReference>
<evidence type="ECO:0000256" key="2">
    <source>
        <dbReference type="ARBA" id="ARBA00022448"/>
    </source>
</evidence>
<dbReference type="Proteomes" id="UP000250028">
    <property type="component" value="Unassembled WGS sequence"/>
</dbReference>
<keyword evidence="6" id="KW-0811">Translocation</keyword>
<feature type="transmembrane region" description="Helical" evidence="9">
    <location>
        <begin position="6"/>
        <end position="23"/>
    </location>
</feature>
<dbReference type="AlphaFoldDB" id="A0A2Y8ZL32"/>
<proteinExistence type="predicted"/>
<reference evidence="11" key="1">
    <citation type="submission" date="2016-10" db="EMBL/GenBank/DDBJ databases">
        <authorList>
            <person name="Varghese N."/>
            <person name="Submissions S."/>
        </authorList>
    </citation>
    <scope>NUCLEOTIDE SEQUENCE [LARGE SCALE GENOMIC DNA]</scope>
    <source>
        <strain evidence="11">DSM 22951</strain>
    </source>
</reference>
<evidence type="ECO:0000256" key="7">
    <source>
        <dbReference type="ARBA" id="ARBA00023136"/>
    </source>
</evidence>
<protein>
    <submittedName>
        <fullName evidence="10">Sec-independent protein translocase protein TatB</fullName>
    </submittedName>
</protein>
<accession>A0A2Y8ZL32</accession>
<evidence type="ECO:0000313" key="10">
    <source>
        <dbReference type="EMBL" id="SSA33131.1"/>
    </source>
</evidence>
<evidence type="ECO:0000256" key="5">
    <source>
        <dbReference type="ARBA" id="ARBA00022989"/>
    </source>
</evidence>
<evidence type="ECO:0000256" key="3">
    <source>
        <dbReference type="ARBA" id="ARBA00022692"/>
    </source>
</evidence>
<dbReference type="EMBL" id="UESZ01000001">
    <property type="protein sequence ID" value="SSA33131.1"/>
    <property type="molecule type" value="Genomic_DNA"/>
</dbReference>
<keyword evidence="3 9" id="KW-0812">Transmembrane</keyword>
<evidence type="ECO:0000256" key="1">
    <source>
        <dbReference type="ARBA" id="ARBA00004167"/>
    </source>
</evidence>
<keyword evidence="5 9" id="KW-1133">Transmembrane helix</keyword>
<dbReference type="Pfam" id="PF02416">
    <property type="entry name" value="TatA_B_E"/>
    <property type="match status" value="1"/>
</dbReference>
<feature type="region of interest" description="Disordered" evidence="8">
    <location>
        <begin position="89"/>
        <end position="120"/>
    </location>
</feature>
<evidence type="ECO:0000256" key="4">
    <source>
        <dbReference type="ARBA" id="ARBA00022927"/>
    </source>
</evidence>
<dbReference type="InterPro" id="IPR003369">
    <property type="entry name" value="TatA/B/E"/>
</dbReference>
<dbReference type="RefSeq" id="WP_170119716.1">
    <property type="nucleotide sequence ID" value="NZ_QGDN01000001.1"/>
</dbReference>
<comment type="subcellular location">
    <subcellularLocation>
        <location evidence="1">Membrane</location>
        <topology evidence="1">Single-pass membrane protein</topology>
    </subcellularLocation>
</comment>
<evidence type="ECO:0000256" key="9">
    <source>
        <dbReference type="SAM" id="Phobius"/>
    </source>
</evidence>
<sequence>MNIFGIGSWEFVILIVLAAVLIGPDRLPEYLAKFRQFVRSAREMAEGAKTQLKEQMGPEFQDVDWRQYDPRQYDPRRIVRDALGEDVSNTLGIPQSQQATDADLATAAGGAASPVAVQTLRYDPDRATPFDFDAT</sequence>
<keyword evidence="4" id="KW-0653">Protein transport</keyword>
<dbReference type="PRINTS" id="PR01506">
    <property type="entry name" value="TATBPROTEIN"/>
</dbReference>
<evidence type="ECO:0000256" key="6">
    <source>
        <dbReference type="ARBA" id="ARBA00023010"/>
    </source>
</evidence>
<feature type="compositionally biased region" description="Low complexity" evidence="8">
    <location>
        <begin position="95"/>
        <end position="118"/>
    </location>
</feature>